<evidence type="ECO:0000259" key="5">
    <source>
        <dbReference type="PROSITE" id="PS50021"/>
    </source>
</evidence>
<feature type="compositionally biased region" description="Basic and acidic residues" evidence="4">
    <location>
        <begin position="599"/>
        <end position="620"/>
    </location>
</feature>
<proteinExistence type="inferred from homology"/>
<organism evidence="8 10">
    <name type="scientific">Bursaphelenchus xylophilus</name>
    <name type="common">Pinewood nematode worm</name>
    <name type="synonym">Aphelenchoides xylophilus</name>
    <dbReference type="NCBI Taxonomy" id="6326"/>
    <lineage>
        <taxon>Eukaryota</taxon>
        <taxon>Metazoa</taxon>
        <taxon>Ecdysozoa</taxon>
        <taxon>Nematoda</taxon>
        <taxon>Chromadorea</taxon>
        <taxon>Rhabditida</taxon>
        <taxon>Tylenchina</taxon>
        <taxon>Tylenchomorpha</taxon>
        <taxon>Aphelenchoidea</taxon>
        <taxon>Aphelenchoididae</taxon>
        <taxon>Bursaphelenchus</taxon>
    </lineage>
</organism>
<evidence type="ECO:0000313" key="9">
    <source>
        <dbReference type="Proteomes" id="UP000659654"/>
    </source>
</evidence>
<feature type="region of interest" description="Disordered" evidence="4">
    <location>
        <begin position="361"/>
        <end position="620"/>
    </location>
</feature>
<evidence type="ECO:0000313" key="6">
    <source>
        <dbReference type="EMBL" id="CAD5214939.1"/>
    </source>
</evidence>
<evidence type="ECO:0000256" key="3">
    <source>
        <dbReference type="SAM" id="Coils"/>
    </source>
</evidence>
<dbReference type="GO" id="GO:0022008">
    <property type="term" value="P:neurogenesis"/>
    <property type="evidence" value="ECO:0007669"/>
    <property type="project" value="InterPro"/>
</dbReference>
<dbReference type="SUPFAM" id="SSF52540">
    <property type="entry name" value="P-loop containing nucleoside triphosphate hydrolases"/>
    <property type="match status" value="1"/>
</dbReference>
<feature type="domain" description="Calponin-homology (CH)" evidence="5">
    <location>
        <begin position="19"/>
        <end position="128"/>
    </location>
</feature>
<evidence type="ECO:0000256" key="4">
    <source>
        <dbReference type="SAM" id="MobiDB-lite"/>
    </source>
</evidence>
<feature type="region of interest" description="Disordered" evidence="4">
    <location>
        <begin position="1268"/>
        <end position="1307"/>
    </location>
</feature>
<dbReference type="Gene3D" id="1.10.418.10">
    <property type="entry name" value="Calponin-like domain"/>
    <property type="match status" value="1"/>
</dbReference>
<name>A0A1I7RPI2_BURXY</name>
<dbReference type="SUPFAM" id="SSF47576">
    <property type="entry name" value="Calponin-homology domain, CH-domain"/>
    <property type="match status" value="1"/>
</dbReference>
<reference evidence="10" key="1">
    <citation type="submission" date="2016-11" db="UniProtKB">
        <authorList>
            <consortium name="WormBaseParasite"/>
        </authorList>
    </citation>
    <scope>IDENTIFICATION</scope>
</reference>
<evidence type="ECO:0000256" key="2">
    <source>
        <dbReference type="ARBA" id="ARBA00023054"/>
    </source>
</evidence>
<reference evidence="7" key="2">
    <citation type="submission" date="2020-08" db="EMBL/GenBank/DDBJ databases">
        <authorList>
            <person name="Kikuchi T."/>
        </authorList>
    </citation>
    <scope>NUCLEOTIDE SEQUENCE</scope>
    <source>
        <strain evidence="6">Ka4C1</strain>
    </source>
</reference>
<feature type="compositionally biased region" description="Basic and acidic residues" evidence="4">
    <location>
        <begin position="494"/>
        <end position="505"/>
    </location>
</feature>
<feature type="coiled-coil region" evidence="3">
    <location>
        <begin position="1199"/>
        <end position="1261"/>
    </location>
</feature>
<accession>A0A1I7RPI2</accession>
<dbReference type="PANTHER" id="PTHR12784:SF28">
    <property type="entry name" value="PROTEIN SICKIE"/>
    <property type="match status" value="1"/>
</dbReference>
<evidence type="ECO:0000313" key="8">
    <source>
        <dbReference type="Proteomes" id="UP000095284"/>
    </source>
</evidence>
<dbReference type="PANTHER" id="PTHR12784">
    <property type="entry name" value="STEERIN"/>
    <property type="match status" value="1"/>
</dbReference>
<dbReference type="InterPro" id="IPR057568">
    <property type="entry name" value="CortBP2_NAV1-like_AAA_lid"/>
</dbReference>
<keyword evidence="2 3" id="KW-0175">Coiled coil</keyword>
<dbReference type="EMBL" id="CAJFCV020000002">
    <property type="protein sequence ID" value="CAG9096064.1"/>
    <property type="molecule type" value="Genomic_DNA"/>
</dbReference>
<dbReference type="Proteomes" id="UP000659654">
    <property type="component" value="Unassembled WGS sequence"/>
</dbReference>
<feature type="region of interest" description="Disordered" evidence="4">
    <location>
        <begin position="973"/>
        <end position="1012"/>
    </location>
</feature>
<dbReference type="InterPro" id="IPR036872">
    <property type="entry name" value="CH_dom_sf"/>
</dbReference>
<comment type="similarity">
    <text evidence="1">Belongs to the Nav/unc-53 family.</text>
</comment>
<dbReference type="eggNOG" id="ENOG502QPT3">
    <property type="taxonomic scope" value="Eukaryota"/>
</dbReference>
<sequence>MLKPRNVIQPAKPPQHTNQQLIPIYTDWANRYLQKFGRALIHDLTEDLRDPKTLVNLVDAVTFGCPATSQSTLLCSLNATTPVDCIGKCLHYLAGLGVNVANLKAEDLHQGHLGETLALLFALSHYKQLHRQHGNGQCASPQHLNGPGTESKIAKVTVTANNFSAMKIPTPAGKKSSSLAKPEAGLQKPSSPSIAKASASKLIVPSAIARKVPTPTTTPVISQKEEDPAPKPAPPKSRLSSLAPPSTTATSSRLKIPVKSPSSRLPSAHGSTTNLATSNLSSTSTASTTSASSTLANANGHVGSNLKGPSTGPSFLRHRSSSATVAKEIVPTTLKPTASSKSTPESKIIKKVSNIATVKTTPSIEPSRVQLDNKPPPALDSKLSAPSQPKVVLEIPQKSEKLPESQTSAPHGKLVPPSSKLGPPTKLKRPTEGQPASKMMSWLSKGRKSESNKTQKTTVPEHKDTPQKREEHNPEVKPLQVAEKKSKLAVPTKNEGEIRESHVSSEDSAYGDTLTTTPSPRSSLSTNSSTHSSTSSLATYKPTSISPSAVPETIPEVPVDKLVDDSGVSSDATNPYETVVRNSVQEKPTLAVKGVMSRNRSEEPKRSDERVSEPRELKSEADEVKISTIGVVNAEPKRSRNGRKLHKTEAFDAKDLDLQDMPVPPPPLRLSSDLLLSSNKQEPAAGLIKFEAMKSQVDDAKTIRRVMRLAYRHRERHDSLEDSSSISSGLSENLDDISTDDLTGSSLSDHNMTATTSVPIRAPIYSRASKQAGFESSAQREQQRKLVEQQQSVVEELLQKSRSSQRGLAFQNSVQSTSSEFGRVYHTLHGAPPTLSAQRPPQVQLSADGDTLNVRGHNITPNFAPSVHYNCHSLDRQGHLKTYLEPQRHHIQQSAYSEISRPSEPPYMASMTQRNNDRSSHARSASVSSSPSQMSRSMIFYESDTNINNNNPKTLTSRERLYAEMMAAVASSRPNRSLSRASPRPGRAYFSLAPEGRTSRNGSLSARLPGSEYGSRSNLRLHKLGAELHCSPRSQPTFVRLNNQSMGSQMSLTHRSESPYANFDHQQELHRLNDEMNSYCKNLYNQDHTLQQFEAGLETIKMQVQKVCKKNPSQAEALMQRIEELRTLSVELTRRDPSLKRHPSVESVQSYASFRGNKNVDKNGILTKAGKKSWIRSSFSRAFKGKKQKSEDKGSTTKLNEIDDDVIQLKLELEEKDRQLGDVRLEALDKARELDMLRETVNRLKNENKALKHTTVLLERRAIRTESRASSRQSLSTCCHEEDQLENSSIPERSCSSSTSSKRSSGGLNARVLVEVDTSGSMEFGVTNQELNIGSLSVVSPTTTWKDMDRQLQNMLDDYMRRIDPGQKLGLIGQNSIIGYQITAENVRDIVLDKAPMSSPHELITPSVVIRLKLKGAAQESMDSLVLESLFPGEVLQKLLNLLLKSRRLVINGPTGIGKSNLSRFLAKYLAAKQKISPANLKDFNFPLNDYEKQFGTAKKELEELLKLDEDNIVMIDNTPRKAVDVLCSAFSAADELFSLKGGKGPFVIITLNKTSDLQLHDLQLNYNVHIFSLYCQMEPIKGFLSRYLRRRIAQEELTGHCKCGEQLQTVLDFLTRTLQIINEFIKDVNSLDTIGPRIFLRCPLSMEQSRVWFIRLWNTNIIPYLAKVVRENDSSLESDPTPLVNERWPWLDGIGGECELKTIREEMAKGNNSYSGSQASAIDAIYALDLFQEKRNGKHQPQIIGVL</sequence>
<dbReference type="WBParaSite" id="BXY_0262300.1">
    <property type="protein sequence ID" value="BXY_0262300.1"/>
    <property type="gene ID" value="BXY_0262300"/>
</dbReference>
<feature type="region of interest" description="Disordered" evidence="4">
    <location>
        <begin position="166"/>
        <end position="193"/>
    </location>
</feature>
<feature type="region of interest" description="Disordered" evidence="4">
    <location>
        <begin position="214"/>
        <end position="329"/>
    </location>
</feature>
<feature type="compositionally biased region" description="Polar residues" evidence="4">
    <location>
        <begin position="567"/>
        <end position="586"/>
    </location>
</feature>
<feature type="compositionally biased region" description="Low complexity" evidence="4">
    <location>
        <begin position="1288"/>
        <end position="1305"/>
    </location>
</feature>
<dbReference type="OrthoDB" id="2161974at2759"/>
<dbReference type="InterPro" id="IPR001715">
    <property type="entry name" value="CH_dom"/>
</dbReference>
<feature type="compositionally biased region" description="Basic and acidic residues" evidence="4">
    <location>
        <begin position="447"/>
        <end position="475"/>
    </location>
</feature>
<protein>
    <submittedName>
        <fullName evidence="6">(pine wood nematode) hypothetical protein</fullName>
    </submittedName>
    <submittedName>
        <fullName evidence="10">Calponin-homology (CH) domain-containing protein</fullName>
    </submittedName>
</protein>
<dbReference type="Proteomes" id="UP000095284">
    <property type="component" value="Unplaced"/>
</dbReference>
<dbReference type="Proteomes" id="UP000582659">
    <property type="component" value="Unassembled WGS sequence"/>
</dbReference>
<feature type="compositionally biased region" description="Low complexity" evidence="4">
    <location>
        <begin position="922"/>
        <end position="934"/>
    </location>
</feature>
<dbReference type="Pfam" id="PF25408">
    <property type="entry name" value="AAA_lid_NAV1"/>
    <property type="match status" value="1"/>
</dbReference>
<feature type="region of interest" description="Disordered" evidence="4">
    <location>
        <begin position="889"/>
        <end position="934"/>
    </location>
</feature>
<evidence type="ECO:0000313" key="7">
    <source>
        <dbReference type="EMBL" id="CAG9096064.1"/>
    </source>
</evidence>
<dbReference type="InterPro" id="IPR057126">
    <property type="entry name" value="NAV1-like_ubiquitin-like"/>
</dbReference>
<dbReference type="InterPro" id="IPR039041">
    <property type="entry name" value="Nav/unc-53"/>
</dbReference>
<gene>
    <name evidence="6" type="ORF">BXYJ_LOCUS3780</name>
</gene>
<feature type="compositionally biased region" description="Low complexity" evidence="4">
    <location>
        <begin position="513"/>
        <end position="539"/>
    </location>
</feature>
<evidence type="ECO:0000313" key="10">
    <source>
        <dbReference type="WBParaSite" id="BXY_0262300.1"/>
    </source>
</evidence>
<dbReference type="PROSITE" id="PS50021">
    <property type="entry name" value="CH"/>
    <property type="match status" value="1"/>
</dbReference>
<feature type="compositionally biased region" description="Low complexity" evidence="4">
    <location>
        <begin position="236"/>
        <end position="252"/>
    </location>
</feature>
<keyword evidence="9" id="KW-1185">Reference proteome</keyword>
<feature type="compositionally biased region" description="Low complexity" evidence="4">
    <location>
        <begin position="271"/>
        <end position="299"/>
    </location>
</feature>
<dbReference type="Pfam" id="PF23092">
    <property type="entry name" value="Ubiquitin_6"/>
    <property type="match status" value="1"/>
</dbReference>
<dbReference type="EMBL" id="CAJFDI010000002">
    <property type="protein sequence ID" value="CAD5214939.1"/>
    <property type="molecule type" value="Genomic_DNA"/>
</dbReference>
<dbReference type="InterPro" id="IPR027417">
    <property type="entry name" value="P-loop_NTPase"/>
</dbReference>
<evidence type="ECO:0000256" key="1">
    <source>
        <dbReference type="ARBA" id="ARBA00006255"/>
    </source>
</evidence>